<dbReference type="EMBL" id="JBHUFP010000009">
    <property type="protein sequence ID" value="MFD1806077.1"/>
    <property type="molecule type" value="Genomic_DNA"/>
</dbReference>
<evidence type="ECO:0008006" key="4">
    <source>
        <dbReference type="Google" id="ProtNLM"/>
    </source>
</evidence>
<proteinExistence type="predicted"/>
<dbReference type="Proteomes" id="UP001597420">
    <property type="component" value="Unassembled WGS sequence"/>
</dbReference>
<accession>A0ABW4NTW9</accession>
<gene>
    <name evidence="2" type="ORF">ACFSAV_06810</name>
</gene>
<organism evidence="2 3">
    <name type="scientific">Pasteurella oralis</name>
    <dbReference type="NCBI Taxonomy" id="1071947"/>
    <lineage>
        <taxon>Bacteria</taxon>
        <taxon>Pseudomonadati</taxon>
        <taxon>Pseudomonadota</taxon>
        <taxon>Gammaproteobacteria</taxon>
        <taxon>Pasteurellales</taxon>
        <taxon>Pasteurellaceae</taxon>
        <taxon>Pasteurella</taxon>
    </lineage>
</organism>
<protein>
    <recommendedName>
        <fullName evidence="4">Transmembrane protein</fullName>
    </recommendedName>
</protein>
<reference evidence="3" key="1">
    <citation type="journal article" date="2019" name="Int. J. Syst. Evol. Microbiol.">
        <title>The Global Catalogue of Microorganisms (GCM) 10K type strain sequencing project: providing services to taxonomists for standard genome sequencing and annotation.</title>
        <authorList>
            <consortium name="The Broad Institute Genomics Platform"/>
            <consortium name="The Broad Institute Genome Sequencing Center for Infectious Disease"/>
            <person name="Wu L."/>
            <person name="Ma J."/>
        </authorList>
    </citation>
    <scope>NUCLEOTIDE SEQUENCE [LARGE SCALE GENOMIC DNA]</scope>
    <source>
        <strain evidence="3">CCM 7950</strain>
    </source>
</reference>
<evidence type="ECO:0000256" key="1">
    <source>
        <dbReference type="SAM" id="Phobius"/>
    </source>
</evidence>
<dbReference type="RefSeq" id="WP_379097731.1">
    <property type="nucleotide sequence ID" value="NZ_JBHUFP010000009.1"/>
</dbReference>
<feature type="transmembrane region" description="Helical" evidence="1">
    <location>
        <begin position="114"/>
        <end position="141"/>
    </location>
</feature>
<keyword evidence="3" id="KW-1185">Reference proteome</keyword>
<feature type="transmembrane region" description="Helical" evidence="1">
    <location>
        <begin position="229"/>
        <end position="246"/>
    </location>
</feature>
<sequence>MPINFTKILQDSWNFIQNQRQLVLTFVLAFFISDLFINVLLGLMTPIEAVTNNNEELTQIFGMDSATPNIAILLLVHQLIYLFIATWCLLSIHQVSQNHSFSLSTSITIVLKRFIGVLLINIILLAPIIIGVSEIFLALVVNKTQPSIFSSLSMGLGLYLFIRFCLTSVHYITNHITISQAFQTTWQAGVKRVTPLFLYCLIIHFLLPLLMRHISIFNINLIFETIIDGIRAFLTLFSLVFTYRFYTIFMQKA</sequence>
<evidence type="ECO:0000313" key="2">
    <source>
        <dbReference type="EMBL" id="MFD1806077.1"/>
    </source>
</evidence>
<feature type="transmembrane region" description="Helical" evidence="1">
    <location>
        <begin position="21"/>
        <end position="44"/>
    </location>
</feature>
<feature type="transmembrane region" description="Helical" evidence="1">
    <location>
        <begin position="70"/>
        <end position="93"/>
    </location>
</feature>
<evidence type="ECO:0000313" key="3">
    <source>
        <dbReference type="Proteomes" id="UP001597420"/>
    </source>
</evidence>
<keyword evidence="1" id="KW-0472">Membrane</keyword>
<keyword evidence="1" id="KW-0812">Transmembrane</keyword>
<comment type="caution">
    <text evidence="2">The sequence shown here is derived from an EMBL/GenBank/DDBJ whole genome shotgun (WGS) entry which is preliminary data.</text>
</comment>
<keyword evidence="1" id="KW-1133">Transmembrane helix</keyword>
<name>A0ABW4NTW9_9PAST</name>
<feature type="transmembrane region" description="Helical" evidence="1">
    <location>
        <begin position="147"/>
        <end position="166"/>
    </location>
</feature>
<feature type="transmembrane region" description="Helical" evidence="1">
    <location>
        <begin position="196"/>
        <end position="223"/>
    </location>
</feature>